<evidence type="ECO:0000256" key="2">
    <source>
        <dbReference type="ARBA" id="ARBA00023002"/>
    </source>
</evidence>
<dbReference type="InterPro" id="IPR051799">
    <property type="entry name" value="NADH_flavin_oxidoreductase"/>
</dbReference>
<dbReference type="InterPro" id="IPR013785">
    <property type="entry name" value="Aldolase_TIM"/>
</dbReference>
<dbReference type="PANTHER" id="PTHR43656:SF2">
    <property type="entry name" value="BINDING OXIDOREDUCTASE, PUTATIVE (AFU_ORTHOLOGUE AFUA_2G08260)-RELATED"/>
    <property type="match status" value="1"/>
</dbReference>
<reference evidence="4" key="2">
    <citation type="submission" date="2021-04" db="EMBL/GenBank/DDBJ databases">
        <authorList>
            <person name="Gilroy R."/>
        </authorList>
    </citation>
    <scope>NUCLEOTIDE SEQUENCE</scope>
    <source>
        <strain evidence="4">ChiGjej6B6-14162</strain>
    </source>
</reference>
<keyword evidence="1" id="KW-0285">Flavoprotein</keyword>
<evidence type="ECO:0000313" key="4">
    <source>
        <dbReference type="EMBL" id="HIX74022.1"/>
    </source>
</evidence>
<dbReference type="GO" id="GO:0010181">
    <property type="term" value="F:FMN binding"/>
    <property type="evidence" value="ECO:0007669"/>
    <property type="project" value="InterPro"/>
</dbReference>
<accession>A0A9D2BFY4</accession>
<dbReference type="PANTHER" id="PTHR43656">
    <property type="entry name" value="BINDING OXIDOREDUCTASE, PUTATIVE (AFU_ORTHOLOGUE AFUA_2G08260)-RELATED"/>
    <property type="match status" value="1"/>
</dbReference>
<dbReference type="GO" id="GO:0016491">
    <property type="term" value="F:oxidoreductase activity"/>
    <property type="evidence" value="ECO:0007669"/>
    <property type="project" value="UniProtKB-KW"/>
</dbReference>
<name>A0A9D2BFY4_9BACT</name>
<keyword evidence="2" id="KW-0560">Oxidoreductase</keyword>
<dbReference type="CDD" id="cd02803">
    <property type="entry name" value="OYE_like_FMN_family"/>
    <property type="match status" value="1"/>
</dbReference>
<dbReference type="Pfam" id="PF00724">
    <property type="entry name" value="Oxidored_FMN"/>
    <property type="match status" value="1"/>
</dbReference>
<protein>
    <submittedName>
        <fullName evidence="4">NADH:flavin oxidoreductase</fullName>
    </submittedName>
</protein>
<evidence type="ECO:0000259" key="3">
    <source>
        <dbReference type="Pfam" id="PF00724"/>
    </source>
</evidence>
<evidence type="ECO:0000256" key="1">
    <source>
        <dbReference type="ARBA" id="ARBA00022630"/>
    </source>
</evidence>
<evidence type="ECO:0000313" key="5">
    <source>
        <dbReference type="Proteomes" id="UP000886740"/>
    </source>
</evidence>
<comment type="caution">
    <text evidence="4">The sequence shown here is derived from an EMBL/GenBank/DDBJ whole genome shotgun (WGS) entry which is preliminary data.</text>
</comment>
<feature type="domain" description="NADH:flavin oxidoreductase/NADH oxidase N-terminal" evidence="3">
    <location>
        <begin position="6"/>
        <end position="247"/>
    </location>
</feature>
<gene>
    <name evidence="4" type="ORF">H9977_03145</name>
</gene>
<dbReference type="Gene3D" id="3.20.20.70">
    <property type="entry name" value="Aldolase class I"/>
    <property type="match status" value="1"/>
</dbReference>
<reference evidence="4" key="1">
    <citation type="journal article" date="2021" name="PeerJ">
        <title>Extensive microbial diversity within the chicken gut microbiome revealed by metagenomics and culture.</title>
        <authorList>
            <person name="Gilroy R."/>
            <person name="Ravi A."/>
            <person name="Getino M."/>
            <person name="Pursley I."/>
            <person name="Horton D.L."/>
            <person name="Alikhan N.F."/>
            <person name="Baker D."/>
            <person name="Gharbi K."/>
            <person name="Hall N."/>
            <person name="Watson M."/>
            <person name="Adriaenssens E.M."/>
            <person name="Foster-Nyarko E."/>
            <person name="Jarju S."/>
            <person name="Secka A."/>
            <person name="Antonio M."/>
            <person name="Oren A."/>
            <person name="Chaudhuri R.R."/>
            <person name="La Ragione R."/>
            <person name="Hildebrand F."/>
            <person name="Pallen M.J."/>
        </authorList>
    </citation>
    <scope>NUCLEOTIDE SEQUENCE</scope>
    <source>
        <strain evidence="4">ChiGjej6B6-14162</strain>
    </source>
</reference>
<sequence length="409" mass="45722">MMNDSKLFTSASIGPLTLRNRTIRSAAFESMCPGNAPSRQLLDYHRSVAAGGVGMTTVAYAAVTRSGLSFDRQLWMRPEIVSGLREVTDAVHKEGAAVSIQLGHCGNMSHKAICGETPVGASTGFNLYSPTLVRGLRKDELPQLAKAYADSVRLAREAGFDAVEIHAGHGYLISQFLSPYTNHRKDEFGGSLENRMRFMDMVMDEVMKAAGQDMAVLVKMNMRDGFKGGMEIDECLAVAKRLVEDGAQALVLSGGFVSKAPMYVMRGAMPIRTMTHYMDCWWLKYGVRMVGKWMIPTVPFKEAYFLEDALRFREAVKEIPLVYVGGLIARDKIEEVLDKGFEFVQMGRALLNEPGFVNRMREDEHARCDCGHSNYCIARMYSVDMACHKRLREELPACLRREIERLEGK</sequence>
<dbReference type="Proteomes" id="UP000886740">
    <property type="component" value="Unassembled WGS sequence"/>
</dbReference>
<dbReference type="AlphaFoldDB" id="A0A9D2BFY4"/>
<proteinExistence type="predicted"/>
<dbReference type="SUPFAM" id="SSF51395">
    <property type="entry name" value="FMN-linked oxidoreductases"/>
    <property type="match status" value="1"/>
</dbReference>
<dbReference type="EMBL" id="DXEL01000027">
    <property type="protein sequence ID" value="HIX74022.1"/>
    <property type="molecule type" value="Genomic_DNA"/>
</dbReference>
<dbReference type="InterPro" id="IPR001155">
    <property type="entry name" value="OxRdtase_FMN_N"/>
</dbReference>
<organism evidence="4 5">
    <name type="scientific">Candidatus Parabacteroides intestinipullorum</name>
    <dbReference type="NCBI Taxonomy" id="2838723"/>
    <lineage>
        <taxon>Bacteria</taxon>
        <taxon>Pseudomonadati</taxon>
        <taxon>Bacteroidota</taxon>
        <taxon>Bacteroidia</taxon>
        <taxon>Bacteroidales</taxon>
        <taxon>Tannerellaceae</taxon>
        <taxon>Parabacteroides</taxon>
    </lineage>
</organism>